<dbReference type="GO" id="GO:0004674">
    <property type="term" value="F:protein serine/threonine kinase activity"/>
    <property type="evidence" value="ECO:0007669"/>
    <property type="project" value="TreeGrafter"/>
</dbReference>
<evidence type="ECO:0000259" key="5">
    <source>
        <dbReference type="PROSITE" id="PS50011"/>
    </source>
</evidence>
<dbReference type="HOGENOM" id="CLU_000288_7_34_1"/>
<organism evidence="6 7">
    <name type="scientific">Rhizophagus irregularis (strain DAOM 197198w)</name>
    <name type="common">Glomus intraradices</name>
    <dbReference type="NCBI Taxonomy" id="1432141"/>
    <lineage>
        <taxon>Eukaryota</taxon>
        <taxon>Fungi</taxon>
        <taxon>Fungi incertae sedis</taxon>
        <taxon>Mucoromycota</taxon>
        <taxon>Glomeromycotina</taxon>
        <taxon>Glomeromycetes</taxon>
        <taxon>Glomerales</taxon>
        <taxon>Glomeraceae</taxon>
        <taxon>Rhizophagus</taxon>
    </lineage>
</organism>
<dbReference type="Proteomes" id="UP000022910">
    <property type="component" value="Unassembled WGS sequence"/>
</dbReference>
<gene>
    <name evidence="6" type="ORF">RirG_210490</name>
</gene>
<keyword evidence="3" id="KW-0418">Kinase</keyword>
<evidence type="ECO:0000256" key="4">
    <source>
        <dbReference type="ARBA" id="ARBA00022840"/>
    </source>
</evidence>
<dbReference type="PANTHER" id="PTHR44329">
    <property type="entry name" value="SERINE/THREONINE-PROTEIN KINASE TNNI3K-RELATED"/>
    <property type="match status" value="1"/>
</dbReference>
<dbReference type="InterPro" id="IPR000719">
    <property type="entry name" value="Prot_kinase_dom"/>
</dbReference>
<sequence length="471" mass="54649">MDQLLNHKHKNDFLLSNNTSNRNRKIKILCNECNQKTERLDENNQVCHVCYKAKSVYTPSGNKVIDDFIKHTLVTGSRLVGKMVFVPYDQFKDVKFIAEGGFSKIYKATWIDGPIHGWSKKKQSFMNKKNHPVVLKKLNNSKVITSKELNELKIFHEFSLNSKYIGFVSVYFGITQDPVTKDLMIIMAYYNSGDLIHYLSNDFYNIIWDTKLNNLRYIIYGLKNIHSAHIIHRDFHSGNIFFKNEVTCIGDLGISKSATESTDSTENYGIIPYMAPEIFQRQTYTTASDIYSFGMIMWEFMTGRRPFWDRIHDVELIIEIWDGLRPPIVTNAPEGYIELMKECWNSDPKKRPTAEDIYRKIKGIWFSENPNTTKIIVSPDIGPIAENNPGAVYKSRPLSDMILSAMFTRSLRSQSITAEVGNINKFYSFKDKRKFEDNQIESRFDEDKIIKKIKLIENKNNGKILLIICNK</sequence>
<dbReference type="PROSITE" id="PS50011">
    <property type="entry name" value="PROTEIN_KINASE_DOM"/>
    <property type="match status" value="1"/>
</dbReference>
<dbReference type="PRINTS" id="PR00109">
    <property type="entry name" value="TYRKINASE"/>
</dbReference>
<name>A0A015KC56_RHIIW</name>
<evidence type="ECO:0000256" key="3">
    <source>
        <dbReference type="ARBA" id="ARBA00022777"/>
    </source>
</evidence>
<evidence type="ECO:0000256" key="2">
    <source>
        <dbReference type="ARBA" id="ARBA00022741"/>
    </source>
</evidence>
<dbReference type="EMBL" id="JEMT01027446">
    <property type="protein sequence ID" value="EXX57071.1"/>
    <property type="molecule type" value="Genomic_DNA"/>
</dbReference>
<keyword evidence="1" id="KW-0808">Transferase</keyword>
<comment type="caution">
    <text evidence="6">The sequence shown here is derived from an EMBL/GenBank/DDBJ whole genome shotgun (WGS) entry which is preliminary data.</text>
</comment>
<keyword evidence="2" id="KW-0547">Nucleotide-binding</keyword>
<dbReference type="InterPro" id="IPR011009">
    <property type="entry name" value="Kinase-like_dom_sf"/>
</dbReference>
<dbReference type="AlphaFoldDB" id="A0A015KC56"/>
<evidence type="ECO:0000313" key="6">
    <source>
        <dbReference type="EMBL" id="EXX57071.1"/>
    </source>
</evidence>
<protein>
    <submittedName>
        <fullName evidence="6">Bck1p</fullName>
    </submittedName>
</protein>
<dbReference type="Pfam" id="PF07714">
    <property type="entry name" value="PK_Tyr_Ser-Thr"/>
    <property type="match status" value="1"/>
</dbReference>
<keyword evidence="7" id="KW-1185">Reference proteome</keyword>
<dbReference type="InterPro" id="IPR051681">
    <property type="entry name" value="Ser/Thr_Kinases-Pseudokinases"/>
</dbReference>
<dbReference type="GO" id="GO:0005524">
    <property type="term" value="F:ATP binding"/>
    <property type="evidence" value="ECO:0007669"/>
    <property type="project" value="UniProtKB-KW"/>
</dbReference>
<dbReference type="Gene3D" id="1.10.510.10">
    <property type="entry name" value="Transferase(Phosphotransferase) domain 1"/>
    <property type="match status" value="1"/>
</dbReference>
<accession>A0A015KC56</accession>
<dbReference type="STRING" id="1432141.A0A015KC56"/>
<reference evidence="6 7" key="1">
    <citation type="submission" date="2014-02" db="EMBL/GenBank/DDBJ databases">
        <title>Single nucleus genome sequencing reveals high similarity among nuclei of an endomycorrhizal fungus.</title>
        <authorList>
            <person name="Lin K."/>
            <person name="Geurts R."/>
            <person name="Zhang Z."/>
            <person name="Limpens E."/>
            <person name="Saunders D.G."/>
            <person name="Mu D."/>
            <person name="Pang E."/>
            <person name="Cao H."/>
            <person name="Cha H."/>
            <person name="Lin T."/>
            <person name="Zhou Q."/>
            <person name="Shang Y."/>
            <person name="Li Y."/>
            <person name="Ivanov S."/>
            <person name="Sharma T."/>
            <person name="Velzen R.V."/>
            <person name="Ruijter N.D."/>
            <person name="Aanen D.K."/>
            <person name="Win J."/>
            <person name="Kamoun S."/>
            <person name="Bisseling T."/>
            <person name="Huang S."/>
        </authorList>
    </citation>
    <scope>NUCLEOTIDE SEQUENCE [LARGE SCALE GENOMIC DNA]</scope>
    <source>
        <strain evidence="7">DAOM197198w</strain>
    </source>
</reference>
<evidence type="ECO:0000256" key="1">
    <source>
        <dbReference type="ARBA" id="ARBA00022679"/>
    </source>
</evidence>
<proteinExistence type="predicted"/>
<keyword evidence="4" id="KW-0067">ATP-binding</keyword>
<evidence type="ECO:0000313" key="7">
    <source>
        <dbReference type="Proteomes" id="UP000022910"/>
    </source>
</evidence>
<dbReference type="InterPro" id="IPR001245">
    <property type="entry name" value="Ser-Thr/Tyr_kinase_cat_dom"/>
</dbReference>
<feature type="domain" description="Protein kinase" evidence="5">
    <location>
        <begin position="91"/>
        <end position="366"/>
    </location>
</feature>
<dbReference type="SUPFAM" id="SSF56112">
    <property type="entry name" value="Protein kinase-like (PK-like)"/>
    <property type="match status" value="1"/>
</dbReference>
<dbReference type="PANTHER" id="PTHR44329:SF288">
    <property type="entry name" value="MITOGEN-ACTIVATED PROTEIN KINASE KINASE KINASE 20"/>
    <property type="match status" value="1"/>
</dbReference>